<sequence length="118" mass="13240">MSEILLGVSEVNKIAKRTAKSSRQILTISTTIRVFTLIAPLLSFSVHPPHLLRSPITSPPYTPDRPPLTVTVAVYNCSFSTHFHKHRMTHKLDRNTFDDPFPLLVKGPGSYITAPLEY</sequence>
<organism evidence="1 2">
    <name type="scientific">Nephila pilipes</name>
    <name type="common">Giant wood spider</name>
    <name type="synonym">Nephila maculata</name>
    <dbReference type="NCBI Taxonomy" id="299642"/>
    <lineage>
        <taxon>Eukaryota</taxon>
        <taxon>Metazoa</taxon>
        <taxon>Ecdysozoa</taxon>
        <taxon>Arthropoda</taxon>
        <taxon>Chelicerata</taxon>
        <taxon>Arachnida</taxon>
        <taxon>Araneae</taxon>
        <taxon>Araneomorphae</taxon>
        <taxon>Entelegynae</taxon>
        <taxon>Araneoidea</taxon>
        <taxon>Nephilidae</taxon>
        <taxon>Nephila</taxon>
    </lineage>
</organism>
<reference evidence="1" key="1">
    <citation type="submission" date="2020-08" db="EMBL/GenBank/DDBJ databases">
        <title>Multicomponent nature underlies the extraordinary mechanical properties of spider dragline silk.</title>
        <authorList>
            <person name="Kono N."/>
            <person name="Nakamura H."/>
            <person name="Mori M."/>
            <person name="Yoshida Y."/>
            <person name="Ohtoshi R."/>
            <person name="Malay A.D."/>
            <person name="Moran D.A.P."/>
            <person name="Tomita M."/>
            <person name="Numata K."/>
            <person name="Arakawa K."/>
        </authorList>
    </citation>
    <scope>NUCLEOTIDE SEQUENCE</scope>
</reference>
<evidence type="ECO:0000313" key="2">
    <source>
        <dbReference type="Proteomes" id="UP000887013"/>
    </source>
</evidence>
<comment type="caution">
    <text evidence="1">The sequence shown here is derived from an EMBL/GenBank/DDBJ whole genome shotgun (WGS) entry which is preliminary data.</text>
</comment>
<proteinExistence type="predicted"/>
<keyword evidence="2" id="KW-1185">Reference proteome</keyword>
<gene>
    <name evidence="1" type="ORF">NPIL_506671</name>
</gene>
<evidence type="ECO:0000313" key="1">
    <source>
        <dbReference type="EMBL" id="GFU09267.1"/>
    </source>
</evidence>
<dbReference type="AlphaFoldDB" id="A0A8X6UEL6"/>
<dbReference type="EMBL" id="BMAW01028819">
    <property type="protein sequence ID" value="GFU09267.1"/>
    <property type="molecule type" value="Genomic_DNA"/>
</dbReference>
<protein>
    <submittedName>
        <fullName evidence="1">Uncharacterized protein</fullName>
    </submittedName>
</protein>
<accession>A0A8X6UEL6</accession>
<dbReference type="Proteomes" id="UP000887013">
    <property type="component" value="Unassembled WGS sequence"/>
</dbReference>
<name>A0A8X6UEL6_NEPPI</name>